<sequence length="124" mass="14125">MPIFYQLTIGEQAKSFTNVQQLANAVPKARSILNATKAEIGTVDRPILLNHADHETPRQDCCNLSIIVLTAPVARIDHKTVTMTICSPLMADRKIRCRHPTNLFLFNRCRQTHLHSRNCARRCY</sequence>
<dbReference type="AlphaFoldDB" id="A0A915IRP3"/>
<keyword evidence="1" id="KW-1185">Reference proteome</keyword>
<accession>A0A915IRP3</accession>
<dbReference type="Proteomes" id="UP000887565">
    <property type="component" value="Unplaced"/>
</dbReference>
<reference evidence="2" key="1">
    <citation type="submission" date="2022-11" db="UniProtKB">
        <authorList>
            <consortium name="WormBaseParasite"/>
        </authorList>
    </citation>
    <scope>IDENTIFICATION</scope>
</reference>
<organism evidence="1 2">
    <name type="scientific">Romanomermis culicivorax</name>
    <name type="common">Nematode worm</name>
    <dbReference type="NCBI Taxonomy" id="13658"/>
    <lineage>
        <taxon>Eukaryota</taxon>
        <taxon>Metazoa</taxon>
        <taxon>Ecdysozoa</taxon>
        <taxon>Nematoda</taxon>
        <taxon>Enoplea</taxon>
        <taxon>Dorylaimia</taxon>
        <taxon>Mermithida</taxon>
        <taxon>Mermithoidea</taxon>
        <taxon>Mermithidae</taxon>
        <taxon>Romanomermis</taxon>
    </lineage>
</organism>
<proteinExistence type="predicted"/>
<dbReference type="WBParaSite" id="nRc.2.0.1.t16692-RA">
    <property type="protein sequence ID" value="nRc.2.0.1.t16692-RA"/>
    <property type="gene ID" value="nRc.2.0.1.g16692"/>
</dbReference>
<evidence type="ECO:0000313" key="2">
    <source>
        <dbReference type="WBParaSite" id="nRc.2.0.1.t16692-RA"/>
    </source>
</evidence>
<evidence type="ECO:0000313" key="1">
    <source>
        <dbReference type="Proteomes" id="UP000887565"/>
    </source>
</evidence>
<name>A0A915IRP3_ROMCU</name>
<protein>
    <submittedName>
        <fullName evidence="2">Uncharacterized protein</fullName>
    </submittedName>
</protein>